<comment type="caution">
    <text evidence="1">The sequence shown here is derived from an EMBL/GenBank/DDBJ whole genome shotgun (WGS) entry which is preliminary data.</text>
</comment>
<reference evidence="1" key="1">
    <citation type="journal article" date="2015" name="ISME J.">
        <title>Draft Genome Sequence of Streptomyces incarnatus NRRL8089, which Produces the Nucleoside Antibiotic Sinefungin.</title>
        <authorList>
            <person name="Oshima K."/>
            <person name="Hattori M."/>
            <person name="Shimizu H."/>
            <person name="Fukuda K."/>
            <person name="Nemoto M."/>
            <person name="Inagaki K."/>
            <person name="Tamura T."/>
        </authorList>
    </citation>
    <scope>NUCLEOTIDE SEQUENCE</scope>
    <source>
        <strain evidence="1">FACHB-1277</strain>
    </source>
</reference>
<evidence type="ECO:0000313" key="1">
    <source>
        <dbReference type="EMBL" id="MBD2151421.1"/>
    </source>
</evidence>
<dbReference type="EMBL" id="JACJPY010000052">
    <property type="protein sequence ID" value="MBD2151421.1"/>
    <property type="molecule type" value="Genomic_DNA"/>
</dbReference>
<protein>
    <submittedName>
        <fullName evidence="1">Type II toxin-antitoxin system HicB family antitoxin</fullName>
    </submittedName>
</protein>
<dbReference type="AlphaFoldDB" id="A0A926UU77"/>
<dbReference type="Proteomes" id="UP000631421">
    <property type="component" value="Unassembled WGS sequence"/>
</dbReference>
<dbReference type="RefSeq" id="WP_190351845.1">
    <property type="nucleotide sequence ID" value="NZ_JACJPY010000052.1"/>
</dbReference>
<gene>
    <name evidence="1" type="ORF">H6F44_15015</name>
</gene>
<keyword evidence="2" id="KW-1185">Reference proteome</keyword>
<accession>A0A926UU77</accession>
<name>A0A926UU77_9CYAN</name>
<sequence length="113" mass="12668">MITYKGYTGKIEVDIESAILHGRILDINDVITFQGKTIEDATQDFEDGVDDYLEFCAESGKDPDKPYSGKLPFRTTPDHHKLIHLAATKAGKSINAWMDEVLTQEAKQIININ</sequence>
<organism evidence="1 2">
    <name type="scientific">Pseudanabaena cinerea FACHB-1277</name>
    <dbReference type="NCBI Taxonomy" id="2949581"/>
    <lineage>
        <taxon>Bacteria</taxon>
        <taxon>Bacillati</taxon>
        <taxon>Cyanobacteriota</taxon>
        <taxon>Cyanophyceae</taxon>
        <taxon>Pseudanabaenales</taxon>
        <taxon>Pseudanabaenaceae</taxon>
        <taxon>Pseudanabaena</taxon>
        <taxon>Pseudanabaena cinerea</taxon>
    </lineage>
</organism>
<dbReference type="InterPro" id="IPR008651">
    <property type="entry name" value="Uncharacterised_HicB"/>
</dbReference>
<evidence type="ECO:0000313" key="2">
    <source>
        <dbReference type="Proteomes" id="UP000631421"/>
    </source>
</evidence>
<proteinExistence type="predicted"/>
<dbReference type="Pfam" id="PF05534">
    <property type="entry name" value="HicB"/>
    <property type="match status" value="1"/>
</dbReference>
<reference evidence="1" key="2">
    <citation type="submission" date="2020-08" db="EMBL/GenBank/DDBJ databases">
        <authorList>
            <person name="Chen M."/>
            <person name="Teng W."/>
            <person name="Zhao L."/>
            <person name="Hu C."/>
            <person name="Zhou Y."/>
            <person name="Han B."/>
            <person name="Song L."/>
            <person name="Shu W."/>
        </authorList>
    </citation>
    <scope>NUCLEOTIDE SEQUENCE</scope>
    <source>
        <strain evidence="1">FACHB-1277</strain>
    </source>
</reference>
<dbReference type="InterPro" id="IPR035069">
    <property type="entry name" value="TTHA1013/TTHA0281-like"/>
</dbReference>
<dbReference type="SUPFAM" id="SSF143100">
    <property type="entry name" value="TTHA1013/TTHA0281-like"/>
    <property type="match status" value="1"/>
</dbReference>